<proteinExistence type="predicted"/>
<dbReference type="Pfam" id="PF10065">
    <property type="entry name" value="DUF2303"/>
    <property type="match status" value="1"/>
</dbReference>
<accession>A0A455W3N6</accession>
<protein>
    <recommendedName>
        <fullName evidence="2">DUF2303 family protein</fullName>
    </recommendedName>
</protein>
<organism evidence="1">
    <name type="scientific">Marinobacter nauticus</name>
    <name type="common">Marinobacter hydrocarbonoclasticus</name>
    <name type="synonym">Marinobacter aquaeolei</name>
    <dbReference type="NCBI Taxonomy" id="2743"/>
    <lineage>
        <taxon>Bacteria</taxon>
        <taxon>Pseudomonadati</taxon>
        <taxon>Pseudomonadota</taxon>
        <taxon>Gammaproteobacteria</taxon>
        <taxon>Pseudomonadales</taxon>
        <taxon>Marinobacteraceae</taxon>
        <taxon>Marinobacter</taxon>
    </lineage>
</organism>
<dbReference type="AlphaFoldDB" id="A0A455W3N6"/>
<gene>
    <name evidence="1" type="ORF">YBY_16270</name>
</gene>
<sequence length="286" mass="32759">MTTELLQDNSALHEYTKIVQADAIQKFIQEQTDGSTIALPEGVKVTDLEQYLEWRRRYRGTMSTNLISEFVEYVKGTVDGYNEFPVDNFPCFINPQGMRAIAFFNLGDVDNPGHGDHKAKLSLLKTEAFQELLKINGDRFDQRRMAEWMEDWIDHLQTFGEDGTKELSLAASVAAIRRITIGTTAETTREEKTFGTRQSAMAEVEAKHKDQLPAFLKFTCEPYQGLQERTFTVRLSLITGEKPQISARIVRLETAQEEMAKELEEKLRTGFEDSEVRTFVGEFDHR</sequence>
<reference evidence="1" key="1">
    <citation type="submission" date="2019-03" db="EMBL/GenBank/DDBJ databases">
        <title>Whole genome analysis of nitrate-reducing bacteria Marinobacter hydrocarbonoclasticus YB03.</title>
        <authorList>
            <person name="Azam A.H."/>
            <person name="Yuk S.R."/>
            <person name="Kamarisima K."/>
            <person name="Miyanaga K."/>
            <person name="Tanji Y."/>
        </authorList>
    </citation>
    <scope>NUCLEOTIDE SEQUENCE</scope>
    <source>
        <strain evidence="1">YB03</strain>
    </source>
</reference>
<evidence type="ECO:0008006" key="2">
    <source>
        <dbReference type="Google" id="ProtNLM"/>
    </source>
</evidence>
<name>A0A455W3N6_MARNT</name>
<dbReference type="InterPro" id="IPR019276">
    <property type="entry name" value="DUF2303"/>
</dbReference>
<dbReference type="EMBL" id="AP019537">
    <property type="protein sequence ID" value="BBJ03779.1"/>
    <property type="molecule type" value="Genomic_DNA"/>
</dbReference>
<evidence type="ECO:0000313" key="1">
    <source>
        <dbReference type="EMBL" id="BBJ03779.1"/>
    </source>
</evidence>